<name>A0ABS7TXH1_9BACT</name>
<dbReference type="InterPro" id="IPR002477">
    <property type="entry name" value="Peptidoglycan-bd-like"/>
</dbReference>
<keyword evidence="4" id="KW-1185">Reference proteome</keyword>
<evidence type="ECO:0000259" key="2">
    <source>
        <dbReference type="Pfam" id="PF01471"/>
    </source>
</evidence>
<proteinExistence type="predicted"/>
<dbReference type="InterPro" id="IPR036366">
    <property type="entry name" value="PGBDSf"/>
</dbReference>
<comment type="caution">
    <text evidence="3">The sequence shown here is derived from an EMBL/GenBank/DDBJ whole genome shotgun (WGS) entry which is preliminary data.</text>
</comment>
<feature type="compositionally biased region" description="Acidic residues" evidence="1">
    <location>
        <begin position="270"/>
        <end position="283"/>
    </location>
</feature>
<feature type="region of interest" description="Disordered" evidence="1">
    <location>
        <begin position="226"/>
        <end position="290"/>
    </location>
</feature>
<dbReference type="RefSeq" id="WP_224194717.1">
    <property type="nucleotide sequence ID" value="NZ_JAIRAU010000037.1"/>
</dbReference>
<gene>
    <name evidence="3" type="ORF">K7C98_27305</name>
</gene>
<dbReference type="EMBL" id="JAIRAU010000037">
    <property type="protein sequence ID" value="MBZ5712963.1"/>
    <property type="molecule type" value="Genomic_DNA"/>
</dbReference>
<dbReference type="SUPFAM" id="SSF47090">
    <property type="entry name" value="PGBD-like"/>
    <property type="match status" value="1"/>
</dbReference>
<feature type="domain" description="Peptidoglycan binding-like" evidence="2">
    <location>
        <begin position="164"/>
        <end position="218"/>
    </location>
</feature>
<dbReference type="InterPro" id="IPR036365">
    <property type="entry name" value="PGBD-like_sf"/>
</dbReference>
<organism evidence="3 4">
    <name type="scientific">Nannocystis pusilla</name>
    <dbReference type="NCBI Taxonomy" id="889268"/>
    <lineage>
        <taxon>Bacteria</taxon>
        <taxon>Pseudomonadati</taxon>
        <taxon>Myxococcota</taxon>
        <taxon>Polyangia</taxon>
        <taxon>Nannocystales</taxon>
        <taxon>Nannocystaceae</taxon>
        <taxon>Nannocystis</taxon>
    </lineage>
</organism>
<evidence type="ECO:0000256" key="1">
    <source>
        <dbReference type="SAM" id="MobiDB-lite"/>
    </source>
</evidence>
<accession>A0ABS7TXH1</accession>
<sequence length="290" mass="31720">MPRTHVIQPGECVDSVAVAHGLLPDAVWQHRDNAELRRRRGDPNILAPGDRLVLPEPRLKKVECAVDARHRFVRKGVPTKFRLQIYDAAGEPRARIGFVIERPGARVVGETDDDGVLEIWLPSDARAGTLELAGDPTRYRLHFGALRPLPPADELPEAGASLRGDDMLGARQRLHNLGFLRDVDERDPAVLRFALDQFQLRFGLEDTGVLDAATRGALEQLHDRRGDLPSYVDDHDEGDAAPPPRSAPAPAPAPAPVVSAAALAGPEAFLGDDDYEGDLDDDDLRVARPR</sequence>
<reference evidence="3" key="1">
    <citation type="submission" date="2021-08" db="EMBL/GenBank/DDBJ databases">
        <authorList>
            <person name="Stevens D.C."/>
        </authorList>
    </citation>
    <scope>NUCLEOTIDE SEQUENCE</scope>
    <source>
        <strain evidence="3">DSM 53165</strain>
    </source>
</reference>
<evidence type="ECO:0000313" key="4">
    <source>
        <dbReference type="Proteomes" id="UP001139031"/>
    </source>
</evidence>
<evidence type="ECO:0000313" key="3">
    <source>
        <dbReference type="EMBL" id="MBZ5712963.1"/>
    </source>
</evidence>
<protein>
    <submittedName>
        <fullName evidence="3">Peptidoglycan-binding protein</fullName>
    </submittedName>
</protein>
<feature type="compositionally biased region" description="Pro residues" evidence="1">
    <location>
        <begin position="241"/>
        <end position="255"/>
    </location>
</feature>
<feature type="compositionally biased region" description="Low complexity" evidence="1">
    <location>
        <begin position="256"/>
        <end position="266"/>
    </location>
</feature>
<dbReference type="Proteomes" id="UP001139031">
    <property type="component" value="Unassembled WGS sequence"/>
</dbReference>
<dbReference type="Pfam" id="PF01471">
    <property type="entry name" value="PG_binding_1"/>
    <property type="match status" value="1"/>
</dbReference>
<dbReference type="Gene3D" id="1.10.101.10">
    <property type="entry name" value="PGBD-like superfamily/PGBD"/>
    <property type="match status" value="1"/>
</dbReference>